<comment type="similarity">
    <text evidence="2 6">Belongs to the cytochrome P450 family.</text>
</comment>
<dbReference type="InterPro" id="IPR017972">
    <property type="entry name" value="Cyt_P450_CS"/>
</dbReference>
<dbReference type="GO" id="GO:0016705">
    <property type="term" value="F:oxidoreductase activity, acting on paired donors, with incorporation or reduction of molecular oxygen"/>
    <property type="evidence" value="ECO:0007669"/>
    <property type="project" value="InterPro"/>
</dbReference>
<organism evidence="8 9">
    <name type="scientific">Gigaspora margarita</name>
    <dbReference type="NCBI Taxonomy" id="4874"/>
    <lineage>
        <taxon>Eukaryota</taxon>
        <taxon>Fungi</taxon>
        <taxon>Fungi incertae sedis</taxon>
        <taxon>Mucoromycota</taxon>
        <taxon>Glomeromycotina</taxon>
        <taxon>Glomeromycetes</taxon>
        <taxon>Diversisporales</taxon>
        <taxon>Gigasporaceae</taxon>
        <taxon>Gigaspora</taxon>
    </lineage>
</organism>
<keyword evidence="6" id="KW-0503">Monooxygenase</keyword>
<dbReference type="PRINTS" id="PR00385">
    <property type="entry name" value="P450"/>
</dbReference>
<dbReference type="Proteomes" id="UP000439903">
    <property type="component" value="Unassembled WGS sequence"/>
</dbReference>
<dbReference type="GO" id="GO:0005506">
    <property type="term" value="F:iron ion binding"/>
    <property type="evidence" value="ECO:0007669"/>
    <property type="project" value="InterPro"/>
</dbReference>
<name>A0A8H4B5G8_GIGMA</name>
<keyword evidence="9" id="KW-1185">Reference proteome</keyword>
<dbReference type="GO" id="GO:0020037">
    <property type="term" value="F:heme binding"/>
    <property type="evidence" value="ECO:0007669"/>
    <property type="project" value="InterPro"/>
</dbReference>
<dbReference type="InterPro" id="IPR050121">
    <property type="entry name" value="Cytochrome_P450_monoxygenase"/>
</dbReference>
<comment type="caution">
    <text evidence="8">The sequence shown here is derived from an EMBL/GenBank/DDBJ whole genome shotgun (WGS) entry which is preliminary data.</text>
</comment>
<dbReference type="AlphaFoldDB" id="A0A8H4B5G8"/>
<sequence length="457" mass="52119">MHYYLIAFVAFISYIVYKCYIYPLYLSPLCKIPGPPVDSFILGHYDSFLSKQIGVASARLAKQYGGIVRYLGLFNRPYLLISDPNIVQQVLINRSYEYPKYFLTITTLQDLVGIHSILFAHGDSHKRQRKMMHPSFSFANVKEMFPTFVQAGHNLKDIWMKQIGNKKVERVSITAIIPNITLDVIGIVGFNYEFNSTKTTTKLAQAYQTLIMRNPSQLMKKKHATVLGKDLLSLLVKANDNLPVDEQLTHNELLSQVMTLLLAGHETTSTALSWVLYFLAKNPEAQDLLRKEILDVLTDRDHMPKFEEIEHLKYLECVFKETLRIVPPLPALFRSTSKNEVMNGYVVPKGTPMLISVYAIHHDPSIWGDDAEYFNPSRWLDPVIKSKVTNSNFLPFSAGPKNCLGMKMAHLEFKAILSVIIRNFEFKLVDGFNFEMKLLGISKPTPGIDLLISKVDY</sequence>
<evidence type="ECO:0000256" key="7">
    <source>
        <dbReference type="SAM" id="Phobius"/>
    </source>
</evidence>
<dbReference type="Pfam" id="PF00067">
    <property type="entry name" value="p450"/>
    <property type="match status" value="2"/>
</dbReference>
<keyword evidence="5 6" id="KW-0349">Heme</keyword>
<dbReference type="SUPFAM" id="SSF48264">
    <property type="entry name" value="Cytochrome P450"/>
    <property type="match status" value="1"/>
</dbReference>
<comment type="cofactor">
    <cofactor evidence="1 5">
        <name>heme</name>
        <dbReference type="ChEBI" id="CHEBI:30413"/>
    </cofactor>
</comment>
<dbReference type="InterPro" id="IPR002403">
    <property type="entry name" value="Cyt_P450_E_grp-IV"/>
</dbReference>
<keyword evidence="7" id="KW-0812">Transmembrane</keyword>
<keyword evidence="4 5" id="KW-0408">Iron</keyword>
<dbReference type="PANTHER" id="PTHR24305">
    <property type="entry name" value="CYTOCHROME P450"/>
    <property type="match status" value="1"/>
</dbReference>
<evidence type="ECO:0000256" key="4">
    <source>
        <dbReference type="ARBA" id="ARBA00023004"/>
    </source>
</evidence>
<dbReference type="InterPro" id="IPR001128">
    <property type="entry name" value="Cyt_P450"/>
</dbReference>
<evidence type="ECO:0000256" key="1">
    <source>
        <dbReference type="ARBA" id="ARBA00001971"/>
    </source>
</evidence>
<accession>A0A8H4B5G8</accession>
<keyword evidence="7" id="KW-1133">Transmembrane helix</keyword>
<keyword evidence="7" id="KW-0472">Membrane</keyword>
<dbReference type="Gene3D" id="1.10.630.10">
    <property type="entry name" value="Cytochrome P450"/>
    <property type="match status" value="1"/>
</dbReference>
<proteinExistence type="inferred from homology"/>
<reference evidence="8 9" key="1">
    <citation type="journal article" date="2019" name="Environ. Microbiol.">
        <title>At the nexus of three kingdoms: the genome of the mycorrhizal fungus Gigaspora margarita provides insights into plant, endobacterial and fungal interactions.</title>
        <authorList>
            <person name="Venice F."/>
            <person name="Ghignone S."/>
            <person name="Salvioli di Fossalunga A."/>
            <person name="Amselem J."/>
            <person name="Novero M."/>
            <person name="Xianan X."/>
            <person name="Sedzielewska Toro K."/>
            <person name="Morin E."/>
            <person name="Lipzen A."/>
            <person name="Grigoriev I.V."/>
            <person name="Henrissat B."/>
            <person name="Martin F.M."/>
            <person name="Bonfante P."/>
        </authorList>
    </citation>
    <scope>NUCLEOTIDE SEQUENCE [LARGE SCALE GENOMIC DNA]</scope>
    <source>
        <strain evidence="8 9">BEG34</strain>
    </source>
</reference>
<evidence type="ECO:0000256" key="2">
    <source>
        <dbReference type="ARBA" id="ARBA00010617"/>
    </source>
</evidence>
<keyword evidence="3 5" id="KW-0479">Metal-binding</keyword>
<dbReference type="GO" id="GO:0004497">
    <property type="term" value="F:monooxygenase activity"/>
    <property type="evidence" value="ECO:0007669"/>
    <property type="project" value="UniProtKB-KW"/>
</dbReference>
<evidence type="ECO:0000313" key="9">
    <source>
        <dbReference type="Proteomes" id="UP000439903"/>
    </source>
</evidence>
<feature type="binding site" description="axial binding residue" evidence="5">
    <location>
        <position position="403"/>
    </location>
    <ligand>
        <name>heme</name>
        <dbReference type="ChEBI" id="CHEBI:30413"/>
    </ligand>
    <ligandPart>
        <name>Fe</name>
        <dbReference type="ChEBI" id="CHEBI:18248"/>
    </ligandPart>
</feature>
<feature type="transmembrane region" description="Helical" evidence="7">
    <location>
        <begin position="5"/>
        <end position="25"/>
    </location>
</feature>
<evidence type="ECO:0000256" key="3">
    <source>
        <dbReference type="ARBA" id="ARBA00022723"/>
    </source>
</evidence>
<dbReference type="OrthoDB" id="1470350at2759"/>
<evidence type="ECO:0000256" key="6">
    <source>
        <dbReference type="RuleBase" id="RU000461"/>
    </source>
</evidence>
<dbReference type="EMBL" id="WTPW01000005">
    <property type="protein sequence ID" value="KAF0561839.1"/>
    <property type="molecule type" value="Genomic_DNA"/>
</dbReference>
<dbReference type="PROSITE" id="PS00086">
    <property type="entry name" value="CYTOCHROME_P450"/>
    <property type="match status" value="1"/>
</dbReference>
<dbReference type="PANTHER" id="PTHR24305:SF166">
    <property type="entry name" value="CYTOCHROME P450 12A4, MITOCHONDRIAL-RELATED"/>
    <property type="match status" value="1"/>
</dbReference>
<dbReference type="PRINTS" id="PR00465">
    <property type="entry name" value="EP450IV"/>
</dbReference>
<evidence type="ECO:0000256" key="5">
    <source>
        <dbReference type="PIRSR" id="PIRSR602403-1"/>
    </source>
</evidence>
<protein>
    <submittedName>
        <fullName evidence="8">Cytochrome P450</fullName>
    </submittedName>
</protein>
<gene>
    <name evidence="8" type="ORF">F8M41_017401</name>
</gene>
<keyword evidence="6" id="KW-0560">Oxidoreductase</keyword>
<evidence type="ECO:0000313" key="8">
    <source>
        <dbReference type="EMBL" id="KAF0561839.1"/>
    </source>
</evidence>
<dbReference type="InterPro" id="IPR036396">
    <property type="entry name" value="Cyt_P450_sf"/>
</dbReference>